<sequence>MEEIKPAIKQQRLSAMNLFAIAQRKIDEATRRGAASVQIILPTGYDDEAVEDLKCYLSTLEYYVKWYHGTDCLEISWKHDDVMKARNEQ</sequence>
<gene>
    <name evidence="1" type="ORF">C6Y28_10760</name>
</gene>
<evidence type="ECO:0000313" key="2">
    <source>
        <dbReference type="Proteomes" id="UP000238358"/>
    </source>
</evidence>
<dbReference type="EMBL" id="CP027569">
    <property type="protein sequence ID" value="AVO28068.1"/>
    <property type="molecule type" value="Genomic_DNA"/>
</dbReference>
<protein>
    <submittedName>
        <fullName evidence="1">Uncharacterized protein</fullName>
    </submittedName>
</protein>
<evidence type="ECO:0000313" key="1">
    <source>
        <dbReference type="EMBL" id="AVO28068.1"/>
    </source>
</evidence>
<name>A0A2S0M9C4_MEGEL</name>
<dbReference type="RefSeq" id="WP_027894598.1">
    <property type="nucleotide sequence ID" value="NZ_CP027569.1"/>
</dbReference>
<reference evidence="1 2" key="1">
    <citation type="journal article" date="2018" name="Genome Announc.">
        <title>Complete genomes of two Megasphaera elsdenii strains, NCIMB 702410 and ATCC 25940.</title>
        <authorList>
            <person name="Hatmaker E.A."/>
            <person name="O'Dell K."/>
            <person name="Riley L.A."/>
            <person name="Klingeman D.M."/>
            <person name="Guss A.M."/>
        </authorList>
    </citation>
    <scope>NUCLEOTIDE SEQUENCE [LARGE SCALE GENOMIC DNA]</scope>
    <source>
        <strain evidence="1 2">NCIMB702410</strain>
    </source>
</reference>
<dbReference type="AlphaFoldDB" id="A0A2S0M9C4"/>
<proteinExistence type="predicted"/>
<accession>A0A2S0M9C4</accession>
<organism evidence="1 2">
    <name type="scientific">Megasphaera elsdenii</name>
    <dbReference type="NCBI Taxonomy" id="907"/>
    <lineage>
        <taxon>Bacteria</taxon>
        <taxon>Bacillati</taxon>
        <taxon>Bacillota</taxon>
        <taxon>Negativicutes</taxon>
        <taxon>Veillonellales</taxon>
        <taxon>Veillonellaceae</taxon>
        <taxon>Megasphaera</taxon>
    </lineage>
</organism>
<dbReference type="Proteomes" id="UP000238358">
    <property type="component" value="Chromosome"/>
</dbReference>